<evidence type="ECO:0000313" key="1">
    <source>
        <dbReference type="EMBL" id="JAH29878.1"/>
    </source>
</evidence>
<sequence>MKMPYNVHIQIFVCAHINANQGNTFSMVT</sequence>
<accession>A0A0E9RNF2</accession>
<dbReference type="EMBL" id="GBXM01078699">
    <property type="protein sequence ID" value="JAH29878.1"/>
    <property type="molecule type" value="Transcribed_RNA"/>
</dbReference>
<reference evidence="1" key="1">
    <citation type="submission" date="2014-11" db="EMBL/GenBank/DDBJ databases">
        <authorList>
            <person name="Amaro Gonzalez C."/>
        </authorList>
    </citation>
    <scope>NUCLEOTIDE SEQUENCE</scope>
</reference>
<protein>
    <submittedName>
        <fullName evidence="1">Uncharacterized protein</fullName>
    </submittedName>
</protein>
<organism evidence="1">
    <name type="scientific">Anguilla anguilla</name>
    <name type="common">European freshwater eel</name>
    <name type="synonym">Muraena anguilla</name>
    <dbReference type="NCBI Taxonomy" id="7936"/>
    <lineage>
        <taxon>Eukaryota</taxon>
        <taxon>Metazoa</taxon>
        <taxon>Chordata</taxon>
        <taxon>Craniata</taxon>
        <taxon>Vertebrata</taxon>
        <taxon>Euteleostomi</taxon>
        <taxon>Actinopterygii</taxon>
        <taxon>Neopterygii</taxon>
        <taxon>Teleostei</taxon>
        <taxon>Anguilliformes</taxon>
        <taxon>Anguillidae</taxon>
        <taxon>Anguilla</taxon>
    </lineage>
</organism>
<reference evidence="1" key="2">
    <citation type="journal article" date="2015" name="Fish Shellfish Immunol.">
        <title>Early steps in the European eel (Anguilla anguilla)-Vibrio vulnificus interaction in the gills: Role of the RtxA13 toxin.</title>
        <authorList>
            <person name="Callol A."/>
            <person name="Pajuelo D."/>
            <person name="Ebbesson L."/>
            <person name="Teles M."/>
            <person name="MacKenzie S."/>
            <person name="Amaro C."/>
        </authorList>
    </citation>
    <scope>NUCLEOTIDE SEQUENCE</scope>
</reference>
<proteinExistence type="predicted"/>
<name>A0A0E9RNF2_ANGAN</name>
<dbReference type="AlphaFoldDB" id="A0A0E9RNF2"/>